<evidence type="ECO:0000256" key="1">
    <source>
        <dbReference type="SAM" id="Phobius"/>
    </source>
</evidence>
<keyword evidence="1" id="KW-0812">Transmembrane</keyword>
<name>A0A1K2HX64_9HYPH</name>
<dbReference type="RefSeq" id="WP_072341892.1">
    <property type="nucleotide sequence ID" value="NZ_FPKU01000002.1"/>
</dbReference>
<proteinExistence type="predicted"/>
<dbReference type="STRING" id="665118.SAMN02983003_1872"/>
<evidence type="ECO:0000313" key="3">
    <source>
        <dbReference type="Proteomes" id="UP000183447"/>
    </source>
</evidence>
<keyword evidence="3" id="KW-1185">Reference proteome</keyword>
<organism evidence="2 3">
    <name type="scientific">Devosia enhydra</name>
    <dbReference type="NCBI Taxonomy" id="665118"/>
    <lineage>
        <taxon>Bacteria</taxon>
        <taxon>Pseudomonadati</taxon>
        <taxon>Pseudomonadota</taxon>
        <taxon>Alphaproteobacteria</taxon>
        <taxon>Hyphomicrobiales</taxon>
        <taxon>Devosiaceae</taxon>
        <taxon>Devosia</taxon>
    </lineage>
</organism>
<gene>
    <name evidence="2" type="ORF">SAMN02983003_1872</name>
</gene>
<keyword evidence="1" id="KW-0472">Membrane</keyword>
<accession>A0A1K2HX64</accession>
<feature type="transmembrane region" description="Helical" evidence="1">
    <location>
        <begin position="40"/>
        <end position="56"/>
    </location>
</feature>
<keyword evidence="1" id="KW-1133">Transmembrane helix</keyword>
<protein>
    <submittedName>
        <fullName evidence="2">Uncharacterized protein</fullName>
    </submittedName>
</protein>
<reference evidence="2 3" key="1">
    <citation type="submission" date="2016-11" db="EMBL/GenBank/DDBJ databases">
        <authorList>
            <person name="Jaros S."/>
            <person name="Januszkiewicz K."/>
            <person name="Wedrychowicz H."/>
        </authorList>
    </citation>
    <scope>NUCLEOTIDE SEQUENCE [LARGE SCALE GENOMIC DNA]</scope>
    <source>
        <strain evidence="2 3">ATCC 23634</strain>
    </source>
</reference>
<dbReference type="Proteomes" id="UP000183447">
    <property type="component" value="Unassembled WGS sequence"/>
</dbReference>
<dbReference type="AlphaFoldDB" id="A0A1K2HX64"/>
<evidence type="ECO:0000313" key="2">
    <source>
        <dbReference type="EMBL" id="SFZ84195.1"/>
    </source>
</evidence>
<sequence>MDLLRRYIDHIERHDTEIVVMVCFMVGFYLIARLLHARPVIALAFAFMPVLFVTAMQDPTLKQWFNGWIDAGQRML</sequence>
<dbReference type="EMBL" id="FPKU01000002">
    <property type="protein sequence ID" value="SFZ84195.1"/>
    <property type="molecule type" value="Genomic_DNA"/>
</dbReference>